<dbReference type="CDD" id="cd00801">
    <property type="entry name" value="INT_P4_C"/>
    <property type="match status" value="1"/>
</dbReference>
<comment type="caution">
    <text evidence="6">The sequence shown here is derived from an EMBL/GenBank/DDBJ whole genome shotgun (WGS) entry which is preliminary data.</text>
</comment>
<dbReference type="EMBL" id="VOMC01000015">
    <property type="protein sequence ID" value="NVI05200.1"/>
    <property type="molecule type" value="Genomic_DNA"/>
</dbReference>
<dbReference type="SUPFAM" id="SSF56349">
    <property type="entry name" value="DNA breaking-rejoining enzymes"/>
    <property type="match status" value="1"/>
</dbReference>
<accession>A0ABX2NLR5</accession>
<dbReference type="Pfam" id="PF13356">
    <property type="entry name" value="Arm-DNA-bind_3"/>
    <property type="match status" value="1"/>
</dbReference>
<proteinExistence type="inferred from homology"/>
<dbReference type="Gene3D" id="1.10.150.130">
    <property type="match status" value="1"/>
</dbReference>
<organism evidence="6 7">
    <name type="scientific">Paraburkholderia youngii</name>
    <dbReference type="NCBI Taxonomy" id="2782701"/>
    <lineage>
        <taxon>Bacteria</taxon>
        <taxon>Pseudomonadati</taxon>
        <taxon>Pseudomonadota</taxon>
        <taxon>Betaproteobacteria</taxon>
        <taxon>Burkholderiales</taxon>
        <taxon>Burkholderiaceae</taxon>
        <taxon>Paraburkholderia</taxon>
    </lineage>
</organism>
<dbReference type="InterPro" id="IPR050808">
    <property type="entry name" value="Phage_Integrase"/>
</dbReference>
<dbReference type="RefSeq" id="WP_176367171.1">
    <property type="nucleotide sequence ID" value="NZ_VOMC01000015.1"/>
</dbReference>
<sequence>MRLTYPLLQNAKPQSKPYKLRDRDSMYLRVSVSGSKVWKFDYRLDGKDCSYTLGRFPDLSIADARQLRNAAAKLVASGIHPKAYEKQLQQQTVAHQKNTLWPVCEEWLNDNRGNWTAYYHGQATRFLTRYVKNSQFGAMPIRDITVTHMYDLLQSIAKRKALAGDERKAEGAPHIAIRLRQHLDAVFRRAIISGRVDSNPVAALKPSDVVTLPPTRHNRALAADELKNVLAAFSVTGTQLTRLAMRLLLLTSVRTVELRGATWREFDLESAIWAIPGGRMKMERAHVVPLSAQAIETLEKIKKISQPKSADDYLFPNVRDKSRPMAATTINAALVRAGFNHERPFRAHGARGTFSTWAHEQGFAPLAIERQLAHVERNRVSRAYNKAEFLPERQKMMQAWGNYLENLSD</sequence>
<dbReference type="Pfam" id="PF22022">
    <property type="entry name" value="Phage_int_M"/>
    <property type="match status" value="1"/>
</dbReference>
<dbReference type="InterPro" id="IPR038488">
    <property type="entry name" value="Integrase_DNA-bd_sf"/>
</dbReference>
<evidence type="ECO:0000256" key="3">
    <source>
        <dbReference type="ARBA" id="ARBA00023125"/>
    </source>
</evidence>
<dbReference type="PROSITE" id="PS51898">
    <property type="entry name" value="TYR_RECOMBINASE"/>
    <property type="match status" value="1"/>
</dbReference>
<evidence type="ECO:0000256" key="4">
    <source>
        <dbReference type="ARBA" id="ARBA00023172"/>
    </source>
</evidence>
<name>A0ABX2NLR5_9BURK</name>
<dbReference type="InterPro" id="IPR002104">
    <property type="entry name" value="Integrase_catalytic"/>
</dbReference>
<dbReference type="PANTHER" id="PTHR30629:SF2">
    <property type="entry name" value="PROPHAGE INTEGRASE INTS-RELATED"/>
    <property type="match status" value="1"/>
</dbReference>
<keyword evidence="7" id="KW-1185">Reference proteome</keyword>
<keyword evidence="4" id="KW-0233">DNA recombination</keyword>
<protein>
    <submittedName>
        <fullName evidence="6">Tyrosine-type recombinase/integrase</fullName>
    </submittedName>
</protein>
<dbReference type="Pfam" id="PF00589">
    <property type="entry name" value="Phage_integrase"/>
    <property type="match status" value="1"/>
</dbReference>
<dbReference type="PANTHER" id="PTHR30629">
    <property type="entry name" value="PROPHAGE INTEGRASE"/>
    <property type="match status" value="1"/>
</dbReference>
<dbReference type="InterPro" id="IPR053876">
    <property type="entry name" value="Phage_int_M"/>
</dbReference>
<evidence type="ECO:0000256" key="2">
    <source>
        <dbReference type="ARBA" id="ARBA00022908"/>
    </source>
</evidence>
<reference evidence="6 7" key="1">
    <citation type="submission" date="2019-08" db="EMBL/GenBank/DDBJ databases">
        <title>Paraburkholderia simonii sp. nov. and P. youngii sp. nov. Brazilian and Mexican Mimosa-associated rhizobia.</title>
        <authorList>
            <person name="Mavima L."/>
            <person name="Beukes C.W."/>
            <person name="Palmer M."/>
            <person name="De Meyer S.E."/>
            <person name="James E.K."/>
            <person name="Maluk M."/>
            <person name="Avontuur J.R."/>
            <person name="Chan W.Y."/>
            <person name="Venter S.N."/>
            <person name="Steenkamp E.T."/>
        </authorList>
    </citation>
    <scope>NUCLEOTIDE SEQUENCE [LARGE SCALE GENOMIC DNA]</scope>
    <source>
        <strain evidence="6 7">JPY454</strain>
    </source>
</reference>
<dbReference type="Gene3D" id="1.10.443.10">
    <property type="entry name" value="Intergrase catalytic core"/>
    <property type="match status" value="1"/>
</dbReference>
<dbReference type="InterPro" id="IPR013762">
    <property type="entry name" value="Integrase-like_cat_sf"/>
</dbReference>
<keyword evidence="3" id="KW-0238">DNA-binding</keyword>
<gene>
    <name evidence="6" type="ORF">FSB64_15740</name>
</gene>
<evidence type="ECO:0000313" key="6">
    <source>
        <dbReference type="EMBL" id="NVI05200.1"/>
    </source>
</evidence>
<dbReference type="InterPro" id="IPR010998">
    <property type="entry name" value="Integrase_recombinase_N"/>
</dbReference>
<dbReference type="InterPro" id="IPR025166">
    <property type="entry name" value="Integrase_DNA_bind_dom"/>
</dbReference>
<keyword evidence="2" id="KW-0229">DNA integration</keyword>
<dbReference type="InterPro" id="IPR011010">
    <property type="entry name" value="DNA_brk_join_enz"/>
</dbReference>
<comment type="similarity">
    <text evidence="1">Belongs to the 'phage' integrase family.</text>
</comment>
<evidence type="ECO:0000256" key="1">
    <source>
        <dbReference type="ARBA" id="ARBA00008857"/>
    </source>
</evidence>
<dbReference type="Proteomes" id="UP000821598">
    <property type="component" value="Unassembled WGS sequence"/>
</dbReference>
<dbReference type="Gene3D" id="3.30.160.390">
    <property type="entry name" value="Integrase, DNA-binding domain"/>
    <property type="match status" value="1"/>
</dbReference>
<feature type="domain" description="Tyr recombinase" evidence="5">
    <location>
        <begin position="216"/>
        <end position="397"/>
    </location>
</feature>
<evidence type="ECO:0000313" key="7">
    <source>
        <dbReference type="Proteomes" id="UP000821598"/>
    </source>
</evidence>
<evidence type="ECO:0000259" key="5">
    <source>
        <dbReference type="PROSITE" id="PS51898"/>
    </source>
</evidence>